<reference evidence="3 4" key="1">
    <citation type="submission" date="2018-06" db="EMBL/GenBank/DDBJ databases">
        <title>Complete genome sequencing of Azospirillum sp. M2T2B2.</title>
        <authorList>
            <person name="Heo J."/>
            <person name="Kim S.-J."/>
            <person name="Kwon S.-W."/>
            <person name="Anandham R."/>
        </authorList>
    </citation>
    <scope>NUCLEOTIDE SEQUENCE [LARGE SCALE GENOMIC DNA]</scope>
    <source>
        <strain evidence="3 4">M2T2B2</strain>
        <plasmid evidence="3 4">unnamed2</plasmid>
    </source>
</reference>
<proteinExistence type="predicted"/>
<evidence type="ECO:0000256" key="2">
    <source>
        <dbReference type="SAM" id="SignalP"/>
    </source>
</evidence>
<feature type="chain" id="PRO_5016000426" description="DUF3551 domain-containing protein" evidence="2">
    <location>
        <begin position="27"/>
        <end position="114"/>
    </location>
</feature>
<gene>
    <name evidence="3" type="ORF">DM194_20915</name>
</gene>
<keyword evidence="2" id="KW-0732">Signal</keyword>
<evidence type="ECO:0000256" key="1">
    <source>
        <dbReference type="SAM" id="MobiDB-lite"/>
    </source>
</evidence>
<evidence type="ECO:0008006" key="5">
    <source>
        <dbReference type="Google" id="ProtNLM"/>
    </source>
</evidence>
<keyword evidence="3" id="KW-0614">Plasmid</keyword>
<dbReference type="PROSITE" id="PS51257">
    <property type="entry name" value="PROKAR_LIPOPROTEIN"/>
    <property type="match status" value="1"/>
</dbReference>
<dbReference type="Proteomes" id="UP000249605">
    <property type="component" value="Plasmid unnamed2"/>
</dbReference>
<keyword evidence="4" id="KW-1185">Reference proteome</keyword>
<geneLocation type="plasmid" evidence="3 4">
    <name>unnamed2</name>
</geneLocation>
<accession>A0A2U9SB46</accession>
<dbReference type="RefSeq" id="WP_111069495.1">
    <property type="nucleotide sequence ID" value="NZ_CP029832.1"/>
</dbReference>
<dbReference type="EMBL" id="CP029832">
    <property type="protein sequence ID" value="AWU96755.1"/>
    <property type="molecule type" value="Genomic_DNA"/>
</dbReference>
<protein>
    <recommendedName>
        <fullName evidence="5">DUF3551 domain-containing protein</fullName>
    </recommendedName>
</protein>
<dbReference type="KEGG" id="azm:DM194_20915"/>
<organism evidence="3 4">
    <name type="scientific">Azospirillum ramasamyi</name>
    <dbReference type="NCBI Taxonomy" id="682998"/>
    <lineage>
        <taxon>Bacteria</taxon>
        <taxon>Pseudomonadati</taxon>
        <taxon>Pseudomonadota</taxon>
        <taxon>Alphaproteobacteria</taxon>
        <taxon>Rhodospirillales</taxon>
        <taxon>Azospirillaceae</taxon>
        <taxon>Azospirillum</taxon>
    </lineage>
</organism>
<evidence type="ECO:0000313" key="4">
    <source>
        <dbReference type="Proteomes" id="UP000249605"/>
    </source>
</evidence>
<sequence length="114" mass="12387">MAKFPMILTLVAPALLYAASTVPAQAVSLACQTVNGKTVCMRGSGTLNCVTQDGRTRCSATPSDQQSEAVPDTDIPLLPRPVPPEQRGFSDHRDFPFGHQARSLDWDDEEEPYP</sequence>
<feature type="signal peptide" evidence="2">
    <location>
        <begin position="1"/>
        <end position="26"/>
    </location>
</feature>
<dbReference type="AlphaFoldDB" id="A0A2U9SB46"/>
<dbReference type="OrthoDB" id="7307479at2"/>
<feature type="region of interest" description="Disordered" evidence="1">
    <location>
        <begin position="54"/>
        <end position="114"/>
    </location>
</feature>
<feature type="compositionally biased region" description="Polar residues" evidence="1">
    <location>
        <begin position="54"/>
        <end position="68"/>
    </location>
</feature>
<name>A0A2U9SB46_9PROT</name>
<evidence type="ECO:0000313" key="3">
    <source>
        <dbReference type="EMBL" id="AWU96755.1"/>
    </source>
</evidence>